<protein>
    <submittedName>
        <fullName evidence="2">PIN domain-containing protein</fullName>
    </submittedName>
</protein>
<keyword evidence="3" id="KW-1185">Reference proteome</keyword>
<sequence>MVFDSGVVIELLSGSEEGKKIEGFIEEGLDEVFINELNMEEIKYVVCRRSGEEKAEGLEGLLASTGYFTVLPFSRVKGEVYKIKCKYPISLADATSIASGKALGIPSVFKREKEIEPFKEELGILFVDELLK</sequence>
<dbReference type="InterPro" id="IPR002716">
    <property type="entry name" value="PIN_dom"/>
</dbReference>
<evidence type="ECO:0000313" key="3">
    <source>
        <dbReference type="Proteomes" id="UP000825123"/>
    </source>
</evidence>
<accession>A0A8D5U6E8</accession>
<dbReference type="SUPFAM" id="SSF88723">
    <property type="entry name" value="PIN domain-like"/>
    <property type="match status" value="1"/>
</dbReference>
<dbReference type="Proteomes" id="UP000825123">
    <property type="component" value="Chromosome"/>
</dbReference>
<proteinExistence type="predicted"/>
<gene>
    <name evidence="2" type="ORF">KN1_14710</name>
</gene>
<evidence type="ECO:0000313" key="2">
    <source>
        <dbReference type="EMBL" id="BCU70174.1"/>
    </source>
</evidence>
<dbReference type="Gene3D" id="3.40.50.1010">
    <property type="entry name" value="5'-nuclease"/>
    <property type="match status" value="1"/>
</dbReference>
<name>A0A8D5U6E8_9CREN</name>
<evidence type="ECO:0000259" key="1">
    <source>
        <dbReference type="Pfam" id="PF01850"/>
    </source>
</evidence>
<organism evidence="2 3">
    <name type="scientific">Stygiolobus caldivivus</name>
    <dbReference type="NCBI Taxonomy" id="2824673"/>
    <lineage>
        <taxon>Archaea</taxon>
        <taxon>Thermoproteota</taxon>
        <taxon>Thermoprotei</taxon>
        <taxon>Sulfolobales</taxon>
        <taxon>Sulfolobaceae</taxon>
        <taxon>Stygiolobus</taxon>
    </lineage>
</organism>
<dbReference type="EMBL" id="AP024597">
    <property type="protein sequence ID" value="BCU70174.1"/>
    <property type="molecule type" value="Genomic_DNA"/>
</dbReference>
<dbReference type="CDD" id="cd18689">
    <property type="entry name" value="PIN_VapC-like"/>
    <property type="match status" value="1"/>
</dbReference>
<feature type="domain" description="PIN" evidence="1">
    <location>
        <begin position="1"/>
        <end position="113"/>
    </location>
</feature>
<dbReference type="InterPro" id="IPR029060">
    <property type="entry name" value="PIN-like_dom_sf"/>
</dbReference>
<dbReference type="Pfam" id="PF01850">
    <property type="entry name" value="PIN"/>
    <property type="match status" value="1"/>
</dbReference>
<dbReference type="AlphaFoldDB" id="A0A8D5U6E8"/>
<dbReference type="KEGG" id="csty:KN1_14710"/>
<reference evidence="2 3" key="1">
    <citation type="submission" date="2021-04" db="EMBL/GenBank/DDBJ databases">
        <title>Complete genome sequence of Stygiolobus sp. KN-1.</title>
        <authorList>
            <person name="Nakamura K."/>
            <person name="Sakai H."/>
            <person name="Kurosawa N."/>
        </authorList>
    </citation>
    <scope>NUCLEOTIDE SEQUENCE [LARGE SCALE GENOMIC DNA]</scope>
    <source>
        <strain evidence="2 3">KN-1</strain>
    </source>
</reference>